<proteinExistence type="inferred from homology"/>
<dbReference type="GO" id="GO:0043565">
    <property type="term" value="F:sequence-specific DNA binding"/>
    <property type="evidence" value="ECO:0007669"/>
    <property type="project" value="TreeGrafter"/>
</dbReference>
<comment type="caution">
    <text evidence="4">The sequence shown here is derived from an EMBL/GenBank/DDBJ whole genome shotgun (WGS) entry which is preliminary data.</text>
</comment>
<feature type="region of interest" description="Disordered" evidence="2">
    <location>
        <begin position="63"/>
        <end position="192"/>
    </location>
</feature>
<dbReference type="SUPFAM" id="SSF46785">
    <property type="entry name" value="Winged helix' DNA-binding domain"/>
    <property type="match status" value="1"/>
</dbReference>
<feature type="domain" description="HTH lysR-type" evidence="3">
    <location>
        <begin position="1"/>
        <end position="53"/>
    </location>
</feature>
<comment type="similarity">
    <text evidence="1">Belongs to the LysR transcriptional regulatory family.</text>
</comment>
<dbReference type="EMBL" id="JAKKPZ010000729">
    <property type="protein sequence ID" value="KAI1692678.1"/>
    <property type="molecule type" value="Genomic_DNA"/>
</dbReference>
<dbReference type="PROSITE" id="PS50931">
    <property type="entry name" value="HTH_LYSR"/>
    <property type="match status" value="1"/>
</dbReference>
<dbReference type="PANTHER" id="PTHR30537:SF17">
    <property type="entry name" value="LYSR-FAMILY REGULATORY PROTEIN"/>
    <property type="match status" value="1"/>
</dbReference>
<feature type="compositionally biased region" description="Basic residues" evidence="2">
    <location>
        <begin position="156"/>
        <end position="180"/>
    </location>
</feature>
<reference evidence="4" key="1">
    <citation type="submission" date="2022-01" db="EMBL/GenBank/DDBJ databases">
        <title>Genome Sequence Resource for Two Populations of Ditylenchus destructor, the Migratory Endoparasitic Phytonematode.</title>
        <authorList>
            <person name="Zhang H."/>
            <person name="Lin R."/>
            <person name="Xie B."/>
        </authorList>
    </citation>
    <scope>NUCLEOTIDE SEQUENCE</scope>
    <source>
        <strain evidence="4">BazhouSP</strain>
    </source>
</reference>
<dbReference type="GO" id="GO:0003700">
    <property type="term" value="F:DNA-binding transcription factor activity"/>
    <property type="evidence" value="ECO:0007669"/>
    <property type="project" value="InterPro"/>
</dbReference>
<dbReference type="Gene3D" id="3.40.190.290">
    <property type="match status" value="1"/>
</dbReference>
<dbReference type="InterPro" id="IPR036388">
    <property type="entry name" value="WH-like_DNA-bd_sf"/>
</dbReference>
<dbReference type="AlphaFoldDB" id="A0AAD4MG69"/>
<dbReference type="Proteomes" id="UP001201812">
    <property type="component" value="Unassembled WGS sequence"/>
</dbReference>
<keyword evidence="5" id="KW-1185">Reference proteome</keyword>
<accession>A0AAD4MG69</accession>
<evidence type="ECO:0000259" key="3">
    <source>
        <dbReference type="PROSITE" id="PS50931"/>
    </source>
</evidence>
<evidence type="ECO:0000313" key="5">
    <source>
        <dbReference type="Proteomes" id="UP001201812"/>
    </source>
</evidence>
<sequence>MQAFARVVEAGSFTKAAETLHMSKTSVTQLVQQLEARLRVKLLNRTTRKVGPHRRRRGLLRARGAPAGRHGRCRDQPLGRIGFPERPTACGRAHPAGPHDPGAGASGVPRTLPRHPARHGRERPHGRPHRRQRRLRGARRRAHRPVAHGAPCGRPAARRVRGARLPGARRHAPRSARAGKTRTTASSASCGRATARPFRMRCSAAASASRCRAATCSRSTTATPTSRQVWQAWACSGCPTTWRRRTARGELLPLFEDWSLEPMPLYLAFPPNRHVSGRLRVFIEWVVEVMARHAPVVTPAPS</sequence>
<protein>
    <submittedName>
        <fullName evidence="4">Bacterial regulatory helix-turn-helix protein, lysR family domain-containing protein</fullName>
    </submittedName>
</protein>
<evidence type="ECO:0000256" key="1">
    <source>
        <dbReference type="ARBA" id="ARBA00009437"/>
    </source>
</evidence>
<evidence type="ECO:0000313" key="4">
    <source>
        <dbReference type="EMBL" id="KAI1692678.1"/>
    </source>
</evidence>
<dbReference type="Pfam" id="PF00126">
    <property type="entry name" value="HTH_1"/>
    <property type="match status" value="1"/>
</dbReference>
<dbReference type="SUPFAM" id="SSF53850">
    <property type="entry name" value="Periplasmic binding protein-like II"/>
    <property type="match status" value="1"/>
</dbReference>
<organism evidence="4 5">
    <name type="scientific">Ditylenchus destructor</name>
    <dbReference type="NCBI Taxonomy" id="166010"/>
    <lineage>
        <taxon>Eukaryota</taxon>
        <taxon>Metazoa</taxon>
        <taxon>Ecdysozoa</taxon>
        <taxon>Nematoda</taxon>
        <taxon>Chromadorea</taxon>
        <taxon>Rhabditida</taxon>
        <taxon>Tylenchina</taxon>
        <taxon>Tylenchomorpha</taxon>
        <taxon>Sphaerularioidea</taxon>
        <taxon>Anguinidae</taxon>
        <taxon>Anguininae</taxon>
        <taxon>Ditylenchus</taxon>
    </lineage>
</organism>
<name>A0AAD4MG69_9BILA</name>
<dbReference type="InterPro" id="IPR058163">
    <property type="entry name" value="LysR-type_TF_proteobact-type"/>
</dbReference>
<dbReference type="Gene3D" id="1.10.10.10">
    <property type="entry name" value="Winged helix-like DNA-binding domain superfamily/Winged helix DNA-binding domain"/>
    <property type="match status" value="1"/>
</dbReference>
<dbReference type="InterPro" id="IPR036390">
    <property type="entry name" value="WH_DNA-bd_sf"/>
</dbReference>
<gene>
    <name evidence="4" type="ORF">DdX_21116</name>
</gene>
<dbReference type="InterPro" id="IPR000847">
    <property type="entry name" value="LysR_HTH_N"/>
</dbReference>
<dbReference type="PANTHER" id="PTHR30537">
    <property type="entry name" value="HTH-TYPE TRANSCRIPTIONAL REGULATOR"/>
    <property type="match status" value="1"/>
</dbReference>
<dbReference type="GO" id="GO:0006351">
    <property type="term" value="P:DNA-templated transcription"/>
    <property type="evidence" value="ECO:0007669"/>
    <property type="project" value="TreeGrafter"/>
</dbReference>
<feature type="compositionally biased region" description="Basic residues" evidence="2">
    <location>
        <begin position="112"/>
        <end position="146"/>
    </location>
</feature>
<evidence type="ECO:0000256" key="2">
    <source>
        <dbReference type="SAM" id="MobiDB-lite"/>
    </source>
</evidence>